<proteinExistence type="predicted"/>
<accession>A0AAI9KPJ8</accession>
<dbReference type="RefSeq" id="WP_223919447.1">
    <property type="nucleotide sequence ID" value="NZ_BPNL01000005.1"/>
</dbReference>
<gene>
    <name evidence="1" type="ORF">KAM348_07080</name>
</gene>
<protein>
    <submittedName>
        <fullName evidence="1">Uncharacterized protein</fullName>
    </submittedName>
</protein>
<dbReference type="EMBL" id="BPNL01000005">
    <property type="protein sequence ID" value="GJA53285.1"/>
    <property type="molecule type" value="Genomic_DNA"/>
</dbReference>
<dbReference type="Proteomes" id="UP000887009">
    <property type="component" value="Unassembled WGS sequence"/>
</dbReference>
<comment type="caution">
    <text evidence="1">The sequence shown here is derived from an EMBL/GenBank/DDBJ whole genome shotgun (WGS) entry which is preliminary data.</text>
</comment>
<organism evidence="1 2">
    <name type="scientific">Aeromonas caviae</name>
    <name type="common">Aeromonas punctata</name>
    <dbReference type="NCBI Taxonomy" id="648"/>
    <lineage>
        <taxon>Bacteria</taxon>
        <taxon>Pseudomonadati</taxon>
        <taxon>Pseudomonadota</taxon>
        <taxon>Gammaproteobacteria</taxon>
        <taxon>Aeromonadales</taxon>
        <taxon>Aeromonadaceae</taxon>
        <taxon>Aeromonas</taxon>
    </lineage>
</organism>
<name>A0AAI9KPJ8_AERCA</name>
<evidence type="ECO:0000313" key="1">
    <source>
        <dbReference type="EMBL" id="GJA53285.1"/>
    </source>
</evidence>
<reference evidence="1" key="1">
    <citation type="submission" date="2021-07" db="EMBL/GenBank/DDBJ databases">
        <title>Draft genome sequence of carbapenem-resistant Aeromonas spp. in Japan.</title>
        <authorList>
            <person name="Maehana S."/>
            <person name="Suzuki M."/>
            <person name="Kitasato H."/>
        </authorList>
    </citation>
    <scope>NUCLEOTIDE SEQUENCE</scope>
    <source>
        <strain evidence="1">KAM348</strain>
    </source>
</reference>
<sequence length="64" mass="7216">MDFNEESALEQLLLCEQIRESEGTDYPDDTYEDGVEAALLWVLGQAAPLDAEEFPGRLPLQFEP</sequence>
<dbReference type="AlphaFoldDB" id="A0AAI9KPJ8"/>
<evidence type="ECO:0000313" key="2">
    <source>
        <dbReference type="Proteomes" id="UP000887009"/>
    </source>
</evidence>